<evidence type="ECO:0000313" key="3">
    <source>
        <dbReference type="Proteomes" id="UP000276542"/>
    </source>
</evidence>
<dbReference type="AlphaFoldDB" id="A0A3A5HJE5"/>
<sequence length="148" mass="15252">MARAAQDQAKEIKANQWVLPLDAGTYRISEGFGEGYSWRGYAHTGLDFAAPSGTPIHAVASGTITFAGYAGGCGNMTMQVLDDGTELKYCHQSSIATSVGTRVTAGQIIGYVGTTGHSTGNHLHLEVHPGGGDGVDPYAALVANGVTP</sequence>
<dbReference type="SUPFAM" id="SSF51261">
    <property type="entry name" value="Duplicated hybrid motif"/>
    <property type="match status" value="1"/>
</dbReference>
<dbReference type="OrthoDB" id="1099523at2"/>
<protein>
    <submittedName>
        <fullName evidence="2">M23 family metallopeptidase</fullName>
    </submittedName>
</protein>
<proteinExistence type="predicted"/>
<gene>
    <name evidence="2" type="ORF">D4739_09985</name>
</gene>
<dbReference type="PANTHER" id="PTHR21666">
    <property type="entry name" value="PEPTIDASE-RELATED"/>
    <property type="match status" value="1"/>
</dbReference>
<dbReference type="InterPro" id="IPR016047">
    <property type="entry name" value="M23ase_b-sheet_dom"/>
</dbReference>
<dbReference type="CDD" id="cd12797">
    <property type="entry name" value="M23_peptidase"/>
    <property type="match status" value="1"/>
</dbReference>
<dbReference type="EMBL" id="QYRP01000002">
    <property type="protein sequence ID" value="RJS47887.1"/>
    <property type="molecule type" value="Genomic_DNA"/>
</dbReference>
<evidence type="ECO:0000313" key="2">
    <source>
        <dbReference type="EMBL" id="RJS47887.1"/>
    </source>
</evidence>
<dbReference type="InterPro" id="IPR050570">
    <property type="entry name" value="Cell_wall_metabolism_enzyme"/>
</dbReference>
<dbReference type="Proteomes" id="UP000276542">
    <property type="component" value="Unassembled WGS sequence"/>
</dbReference>
<organism evidence="2 3">
    <name type="scientific">Nocardioides cavernaquae</name>
    <dbReference type="NCBI Taxonomy" id="2321396"/>
    <lineage>
        <taxon>Bacteria</taxon>
        <taxon>Bacillati</taxon>
        <taxon>Actinomycetota</taxon>
        <taxon>Actinomycetes</taxon>
        <taxon>Propionibacteriales</taxon>
        <taxon>Nocardioidaceae</taxon>
        <taxon>Nocardioides</taxon>
    </lineage>
</organism>
<feature type="domain" description="M23ase beta-sheet core" evidence="1">
    <location>
        <begin position="42"/>
        <end position="137"/>
    </location>
</feature>
<dbReference type="GO" id="GO:0004222">
    <property type="term" value="F:metalloendopeptidase activity"/>
    <property type="evidence" value="ECO:0007669"/>
    <property type="project" value="TreeGrafter"/>
</dbReference>
<comment type="caution">
    <text evidence="2">The sequence shown here is derived from an EMBL/GenBank/DDBJ whole genome shotgun (WGS) entry which is preliminary data.</text>
</comment>
<name>A0A3A5HJE5_9ACTN</name>
<evidence type="ECO:0000259" key="1">
    <source>
        <dbReference type="Pfam" id="PF01551"/>
    </source>
</evidence>
<dbReference type="PANTHER" id="PTHR21666:SF270">
    <property type="entry name" value="MUREIN HYDROLASE ACTIVATOR ENVC"/>
    <property type="match status" value="1"/>
</dbReference>
<keyword evidence="3" id="KW-1185">Reference proteome</keyword>
<dbReference type="InterPro" id="IPR011055">
    <property type="entry name" value="Dup_hybrid_motif"/>
</dbReference>
<dbReference type="Gene3D" id="2.70.70.10">
    <property type="entry name" value="Glucose Permease (Domain IIA)"/>
    <property type="match status" value="1"/>
</dbReference>
<accession>A0A3A5HJE5</accession>
<reference evidence="3" key="1">
    <citation type="submission" date="2018-09" db="EMBL/GenBank/DDBJ databases">
        <authorList>
            <person name="Zhu H."/>
        </authorList>
    </citation>
    <scope>NUCLEOTIDE SEQUENCE [LARGE SCALE GENOMIC DNA]</scope>
    <source>
        <strain evidence="3">K1W22B-1</strain>
    </source>
</reference>
<dbReference type="Pfam" id="PF01551">
    <property type="entry name" value="Peptidase_M23"/>
    <property type="match status" value="1"/>
</dbReference>